<accession>A0A8B8BAL0</accession>
<name>A0A8B8BAL0_CRAVI</name>
<dbReference type="AlphaFoldDB" id="A0A8B8BAL0"/>
<feature type="region of interest" description="Disordered" evidence="1">
    <location>
        <begin position="18"/>
        <end position="37"/>
    </location>
</feature>
<gene>
    <name evidence="3" type="primary">LOC111108716</name>
</gene>
<dbReference type="Proteomes" id="UP000694844">
    <property type="component" value="Chromosome 8"/>
</dbReference>
<protein>
    <submittedName>
        <fullName evidence="3">Uncharacterized protein LOC111108716 isoform X1</fullName>
    </submittedName>
</protein>
<evidence type="ECO:0000256" key="1">
    <source>
        <dbReference type="SAM" id="MobiDB-lite"/>
    </source>
</evidence>
<dbReference type="OrthoDB" id="6134048at2759"/>
<evidence type="ECO:0000313" key="3">
    <source>
        <dbReference type="RefSeq" id="XP_022300462.1"/>
    </source>
</evidence>
<sequence>MDKLTKLSKISEPEACDSCYDSEDNDETTCSSSAKVQQAPLRRSRMKMFQERGQTESCDDIDEAQQLLCEFKKAHTLDGWLGNEGDELVIVAFSNKKIPNFPTFFQTLRIVLRTDDDNDKRIERVPRLIKDDVKYCKEIIQKYGPRLMDKHSNISMIIPSSYRLQNGVPIANVCIAIYCRGKCVIPLNEELFPTSLELVEVDVREGYCAFGMKNEELLQSGEYHQNLRIGVEIGVSGGPTGTLGGFLYASGKTFFLTCAHVVIPHQCLLHHHREYKYPSNRCYTCEDIDVYQPAMDRISMGKVTDAIFQHSRPEITSIDAAIIYITDETRIPTDPYMTKQPSNTNQLRAAGFSMNNPPHFSTGKIMPQMDEPSIGHMVVKCGSVTGLTHGLLALDGGIFRLENKELRLPGLRGQLSQERIIMYRQYLVESINNLPFFDLGDSGSLVFMHDDDKSLKCIGMAVGMTTHGGCIVTPIEAILKAFGIHDDDNGPPFLPFNDGDDDYGDDDSDENRFDEKGRMHPNKSSRQQDNHHSRMDHSGLDINFESRRRKQPRYRSTSRKACVENELRRQTELMNHEDSISTDLPLHYMYSSYCDSNDGDDDSGEDNRQPRMLATAAKLCRQRKQNSKKAWTSIANLKSQSPTENPENYIEKGKKFRSGDDDEVMHAYEKTDNPQVIGAEFIPIVSINDSEIHVRGKDYIVFNHVESNKRTSLIAPESKINTMQLALLLDHSQTDKTKKLESQEKLYKTFIHNGFIYIYLCLAVFKTIYGSDEEFVSSQFLDRYVRYMSDNSKPND</sequence>
<keyword evidence="2" id="KW-1185">Reference proteome</keyword>
<dbReference type="RefSeq" id="XP_022300462.1">
    <property type="nucleotide sequence ID" value="XM_022444754.1"/>
</dbReference>
<organism evidence="2 3">
    <name type="scientific">Crassostrea virginica</name>
    <name type="common">Eastern oyster</name>
    <dbReference type="NCBI Taxonomy" id="6565"/>
    <lineage>
        <taxon>Eukaryota</taxon>
        <taxon>Metazoa</taxon>
        <taxon>Spiralia</taxon>
        <taxon>Lophotrochozoa</taxon>
        <taxon>Mollusca</taxon>
        <taxon>Bivalvia</taxon>
        <taxon>Autobranchia</taxon>
        <taxon>Pteriomorphia</taxon>
        <taxon>Ostreida</taxon>
        <taxon>Ostreoidea</taxon>
        <taxon>Ostreidae</taxon>
        <taxon>Crassostrea</taxon>
    </lineage>
</organism>
<proteinExistence type="predicted"/>
<dbReference type="GeneID" id="111108716"/>
<evidence type="ECO:0000313" key="2">
    <source>
        <dbReference type="Proteomes" id="UP000694844"/>
    </source>
</evidence>
<feature type="compositionally biased region" description="Basic residues" evidence="1">
    <location>
        <begin position="547"/>
        <end position="558"/>
    </location>
</feature>
<feature type="compositionally biased region" description="Acidic residues" evidence="1">
    <location>
        <begin position="498"/>
        <end position="509"/>
    </location>
</feature>
<dbReference type="KEGG" id="cvn:111108716"/>
<feature type="compositionally biased region" description="Basic and acidic residues" evidence="1">
    <location>
        <begin position="526"/>
        <end position="539"/>
    </location>
</feature>
<reference evidence="3" key="1">
    <citation type="submission" date="2025-08" db="UniProtKB">
        <authorList>
            <consortium name="RefSeq"/>
        </authorList>
    </citation>
    <scope>IDENTIFICATION</scope>
    <source>
        <tissue evidence="3">Whole sample</tissue>
    </source>
</reference>
<feature type="region of interest" description="Disordered" evidence="1">
    <location>
        <begin position="490"/>
        <end position="561"/>
    </location>
</feature>